<protein>
    <recommendedName>
        <fullName evidence="1">MATH domain-containing protein</fullName>
    </recommendedName>
</protein>
<reference evidence="2" key="1">
    <citation type="submission" date="2021-01" db="UniProtKB">
        <authorList>
            <consortium name="EnsemblPlants"/>
        </authorList>
    </citation>
    <scope>IDENTIFICATION</scope>
</reference>
<proteinExistence type="predicted"/>
<dbReference type="AlphaFoldDB" id="A0A7N0USR0"/>
<feature type="domain" description="MATH" evidence="1">
    <location>
        <begin position="133"/>
        <end position="258"/>
    </location>
</feature>
<feature type="domain" description="MATH" evidence="1">
    <location>
        <begin position="16"/>
        <end position="78"/>
    </location>
</feature>
<dbReference type="Pfam" id="PF22486">
    <property type="entry name" value="MATH_2"/>
    <property type="match status" value="3"/>
</dbReference>
<dbReference type="PROSITE" id="PS50144">
    <property type="entry name" value="MATH"/>
    <property type="match status" value="3"/>
</dbReference>
<dbReference type="CDD" id="cd00121">
    <property type="entry name" value="MATH"/>
    <property type="match status" value="3"/>
</dbReference>
<evidence type="ECO:0000259" key="1">
    <source>
        <dbReference type="PROSITE" id="PS50144"/>
    </source>
</evidence>
<evidence type="ECO:0000313" key="3">
    <source>
        <dbReference type="Proteomes" id="UP000594263"/>
    </source>
</evidence>
<dbReference type="SMART" id="SM00061">
    <property type="entry name" value="MATH"/>
    <property type="match status" value="2"/>
</dbReference>
<feature type="domain" description="MATH" evidence="1">
    <location>
        <begin position="427"/>
        <end position="555"/>
    </location>
</feature>
<accession>A0A7N0USR0</accession>
<dbReference type="Gene3D" id="2.60.210.10">
    <property type="entry name" value="Apoptosis, Tumor Necrosis Factor Receptor Associated Protein 2, Chain A"/>
    <property type="match status" value="3"/>
</dbReference>
<dbReference type="PANTHER" id="PTHR46162:SF2">
    <property type="entry name" value="ANKYRIN REPEAT-CONTAINING PROTEIN-RELATED"/>
    <property type="match status" value="1"/>
</dbReference>
<keyword evidence="3" id="KW-1185">Reference proteome</keyword>
<dbReference type="SUPFAM" id="SSF49599">
    <property type="entry name" value="TRAF domain-like"/>
    <property type="match status" value="3"/>
</dbReference>
<dbReference type="Gramene" id="Kaladp0081s0133.1.v1.1">
    <property type="protein sequence ID" value="Kaladp0081s0133.1.v1.1"/>
    <property type="gene ID" value="Kaladp0081s0133.v1.1"/>
</dbReference>
<dbReference type="InterPro" id="IPR008974">
    <property type="entry name" value="TRAF-like"/>
</dbReference>
<dbReference type="InterPro" id="IPR002083">
    <property type="entry name" value="MATH/TRAF_dom"/>
</dbReference>
<organism evidence="2 3">
    <name type="scientific">Kalanchoe fedtschenkoi</name>
    <name type="common">Lavender scallops</name>
    <name type="synonym">South American air plant</name>
    <dbReference type="NCBI Taxonomy" id="63787"/>
    <lineage>
        <taxon>Eukaryota</taxon>
        <taxon>Viridiplantae</taxon>
        <taxon>Streptophyta</taxon>
        <taxon>Embryophyta</taxon>
        <taxon>Tracheophyta</taxon>
        <taxon>Spermatophyta</taxon>
        <taxon>Magnoliopsida</taxon>
        <taxon>eudicotyledons</taxon>
        <taxon>Gunneridae</taxon>
        <taxon>Pentapetalae</taxon>
        <taxon>Saxifragales</taxon>
        <taxon>Crassulaceae</taxon>
        <taxon>Kalanchoe</taxon>
    </lineage>
</organism>
<name>A0A7N0USR0_KALFE</name>
<dbReference type="OMA" id="RRTHHGT"/>
<evidence type="ECO:0000313" key="2">
    <source>
        <dbReference type="EnsemblPlants" id="Kaladp0081s0133.1.v1.1"/>
    </source>
</evidence>
<sequence>MASVELERVEFRTNVSGQYTFAIKSFSDLSEILSGRAYSYESPEFEFGGHKWKLSLYPNGDTQCGGGGHISLYLNMVDATGSYGSGIGVTYKMLDPQSGYLVDDCCLFGIELMMVVSREIQLGCLSIVKKPADGTFKWTLDKFSTLKEPYYDTDPFTVEAQQWKLRVYPNGNSSKKGSCLSLLLHAHDVMYHRGSKVYVDAIVRLKDHLCRRDHEISFQQWIGESGGWGCDAFLLLTELKDKARGFLIDDSLVFELSITAISNLTEAKRTLKESPKNKIFKTQAKPITQDMHDEFNSLITDDVRDRKLSLYLNGNRRDDEIGVKNLTMVFFLIMENRTSSGRLKLRIEIPHMSDYQASRVFHIMKVNLVLTRIRIRDPEMGQLDVLHYKINSNNLVDDCCLFGIELMMVVSREIQLGCLSIVKKPADGTFKWTLDKFSTLKEPYYDTDPFTVEAQQWKLRVYPNGNSSKKGSCLSVFLHAHDVMYHRGSKVHVDAIVRLKDNLRRRDHEISFFSPQKCTRLVEKVQFDAFLPLTDLKDKARGLLIDDSLVFELSITAISNLTEAKRTLKESPKNKICFKTQASNFRQLI</sequence>
<dbReference type="PANTHER" id="PTHR46162">
    <property type="entry name" value="TRAF-LIKE FAMILY PROTEIN"/>
    <property type="match status" value="1"/>
</dbReference>
<dbReference type="EnsemblPlants" id="Kaladp0081s0133.1.v1.1">
    <property type="protein sequence ID" value="Kaladp0081s0133.1.v1.1"/>
    <property type="gene ID" value="Kaladp0081s0133.v1.1"/>
</dbReference>
<dbReference type="Proteomes" id="UP000594263">
    <property type="component" value="Unplaced"/>
</dbReference>